<keyword evidence="2" id="KW-0732">Signal</keyword>
<protein>
    <submittedName>
        <fullName evidence="3">Uncharacterized protein</fullName>
    </submittedName>
</protein>
<reference evidence="3" key="2">
    <citation type="journal article" date="2022" name="Microbiol. Resour. Announc.">
        <title>Whole-Genome Sequence of Entomortierella parvispora E1425, a Mucoromycotan Fungus Associated with Burkholderiaceae-Related Endosymbiotic Bacteria.</title>
        <authorList>
            <person name="Herlambang A."/>
            <person name="Guo Y."/>
            <person name="Takashima Y."/>
            <person name="Narisawa K."/>
            <person name="Ohta H."/>
            <person name="Nishizawa T."/>
        </authorList>
    </citation>
    <scope>NUCLEOTIDE SEQUENCE</scope>
    <source>
        <strain evidence="3">E1425</strain>
    </source>
</reference>
<feature type="chain" id="PRO_5040408946" evidence="2">
    <location>
        <begin position="26"/>
        <end position="1212"/>
    </location>
</feature>
<dbReference type="EMBL" id="BQFW01000005">
    <property type="protein sequence ID" value="GJJ71489.1"/>
    <property type="molecule type" value="Genomic_DNA"/>
</dbReference>
<name>A0A9P3H7C1_9FUNG</name>
<dbReference type="AlphaFoldDB" id="A0A9P3H7C1"/>
<evidence type="ECO:0000313" key="4">
    <source>
        <dbReference type="Proteomes" id="UP000827284"/>
    </source>
</evidence>
<comment type="caution">
    <text evidence="3">The sequence shown here is derived from an EMBL/GenBank/DDBJ whole genome shotgun (WGS) entry which is preliminary data.</text>
</comment>
<organism evidence="3 4">
    <name type="scientific">Entomortierella parvispora</name>
    <dbReference type="NCBI Taxonomy" id="205924"/>
    <lineage>
        <taxon>Eukaryota</taxon>
        <taxon>Fungi</taxon>
        <taxon>Fungi incertae sedis</taxon>
        <taxon>Mucoromycota</taxon>
        <taxon>Mortierellomycotina</taxon>
        <taxon>Mortierellomycetes</taxon>
        <taxon>Mortierellales</taxon>
        <taxon>Mortierellaceae</taxon>
        <taxon>Entomortierella</taxon>
    </lineage>
</organism>
<feature type="region of interest" description="Disordered" evidence="1">
    <location>
        <begin position="117"/>
        <end position="146"/>
    </location>
</feature>
<evidence type="ECO:0000256" key="1">
    <source>
        <dbReference type="SAM" id="MobiDB-lite"/>
    </source>
</evidence>
<dbReference type="Proteomes" id="UP000827284">
    <property type="component" value="Unassembled WGS sequence"/>
</dbReference>
<proteinExistence type="predicted"/>
<keyword evidence="4" id="KW-1185">Reference proteome</keyword>
<evidence type="ECO:0000256" key="2">
    <source>
        <dbReference type="SAM" id="SignalP"/>
    </source>
</evidence>
<evidence type="ECO:0000313" key="3">
    <source>
        <dbReference type="EMBL" id="GJJ71489.1"/>
    </source>
</evidence>
<feature type="region of interest" description="Disordered" evidence="1">
    <location>
        <begin position="164"/>
        <end position="204"/>
    </location>
</feature>
<accession>A0A9P3H7C1</accession>
<sequence length="1212" mass="126176">MRLLAPRLTAYVAIAGILCLSSTLAIDVATENDIAMPNADVNAAIPDDDFSDLNHGKKHHKHHGSKEKETKLCNATLEALNNGGGNITKVYIFMDKPCSKELPPLCAAALEAAAEEATEAAKDADEADKSEEPQAPDAPAEVDPQGLADEDAEAEADVDLWKKHHHKHGKHYRHRHGNQPHKGHHHHGKHHKDHKHDRHGHSKKKHPWEDLCVAVGAFCGDNLYGCDFDFKTLYACTAVGEKPTILLANAVNCGGTDDGGKCNCKSTAPVCGSSLDPSCKADPNAIYHCTNGNGTKYEIFQMCSPGTQCTTDKDGTASCGSDTCHCMGTQQRCSSHFPDKCGLQKNSIYQCSSTGQPEFVSSCGDDKICITHEDGAICRSKDCECTVDGTVCGERFPPACNIVCTGLYDCKTGQAPVLIKNCYPNHCTSSVGSTEASAVFEAADVMDSCSDPCKCTSKGKFCGSTFPISCGFDTTALYSCDGSDSTPIKGEVCSDTFPAVCHYKKGTLMSCTALNAIPTIAQNCTDGCLVEPGNDMCKPIQCVCQKAGDSCSSSFPANCGYDHNTLYKCSGAGALPVKKATCTSTEICTVVGGGNDFCGESTCSCVGSGAVCGSAFPPNCNKTATSVYTCPAGTETPCPAGCADGMCPLLGCMCSGEGNFCGSTFSPFCNLLPNALYGCTTGAPPVLQFDCGVDSCAGSQCQDPCLCKGANNACGSTFPPICGFSATTLYSCFAVNNPPYIFTDLPNCTAGCELSSPDNQCVNPCTQEAANALTDLQAVITSLTSTIAATTEDNVSVVDLPVLLQFFTTLESNLTSTAPGIGTLTQLAGSALNSVNSVFLLLAGALNETLFQNATINLLAPVNSTLQTGLLSALQALVTCTGSTTKDCTALNQLFNAFTDAALTYVSQFTTPVADQRASNTTAGTATFSAQLTTAAADITASIATVNQTALDASGLLLNLIIGLASNTQYGSASQVMIFVYDAAGYAAACAGLNVTNWQDACNSFGQRTQGFLAGLIGVIQNFLGQIPIVGPYIVDPVLTQLRNLLADAQTGVADAIGGILSAVQMILSILNIVGSNDSTEQIQNFILGTVDIATPPSQCPQPSGCGGVIMAFNMLLTAVYALLDANPMTTIVVGLVQPLANEFLSALNSATGSVIISAATMFISDMVELNDDLVMNFPSIDGALSTVTSALDVLANGAQAIINCYINNPAL</sequence>
<dbReference type="OrthoDB" id="2435038at2759"/>
<feature type="signal peptide" evidence="2">
    <location>
        <begin position="1"/>
        <end position="25"/>
    </location>
</feature>
<gene>
    <name evidence="3" type="ORF">EMPS_03839</name>
</gene>
<reference evidence="3" key="1">
    <citation type="submission" date="2021-11" db="EMBL/GenBank/DDBJ databases">
        <authorList>
            <person name="Herlambang A."/>
            <person name="Guo Y."/>
            <person name="Takashima Y."/>
            <person name="Nishizawa T."/>
        </authorList>
    </citation>
    <scope>NUCLEOTIDE SEQUENCE</scope>
    <source>
        <strain evidence="3">E1425</strain>
    </source>
</reference>